<organism evidence="8 9">
    <name type="scientific">Paenibacillus ehimensis</name>
    <dbReference type="NCBI Taxonomy" id="79264"/>
    <lineage>
        <taxon>Bacteria</taxon>
        <taxon>Bacillati</taxon>
        <taxon>Bacillota</taxon>
        <taxon>Bacilli</taxon>
        <taxon>Bacillales</taxon>
        <taxon>Paenibacillaceae</taxon>
        <taxon>Paenibacillus</taxon>
    </lineage>
</organism>
<dbReference type="Gene3D" id="3.20.20.80">
    <property type="entry name" value="Glycosidases"/>
    <property type="match status" value="1"/>
</dbReference>
<evidence type="ECO:0000256" key="1">
    <source>
        <dbReference type="ARBA" id="ARBA00004071"/>
    </source>
</evidence>
<keyword evidence="9" id="KW-1185">Reference proteome</keyword>
<dbReference type="PANTHER" id="PTHR10030:SF37">
    <property type="entry name" value="ALPHA-L-FUCOSIDASE-RELATED"/>
    <property type="match status" value="1"/>
</dbReference>
<comment type="similarity">
    <text evidence="2">Belongs to the glycosyl hydrolase 29 family.</text>
</comment>
<name>A0ABT8V7J2_9BACL</name>
<comment type="function">
    <text evidence="1">Alpha-L-fucosidase is responsible for hydrolyzing the alpha-1,6-linked fucose joined to the reducing-end N-acetylglucosamine of the carbohydrate moieties of glycoproteins.</text>
</comment>
<feature type="domain" description="Glycoside hydrolase family 29 N-terminal" evidence="7">
    <location>
        <begin position="6"/>
        <end position="299"/>
    </location>
</feature>
<dbReference type="SUPFAM" id="SSF51445">
    <property type="entry name" value="(Trans)glycosidases"/>
    <property type="match status" value="1"/>
</dbReference>
<dbReference type="Pfam" id="PF01120">
    <property type="entry name" value="Alpha_L_fucos"/>
    <property type="match status" value="1"/>
</dbReference>
<evidence type="ECO:0000256" key="4">
    <source>
        <dbReference type="ARBA" id="ARBA00022729"/>
    </source>
</evidence>
<keyword evidence="6" id="KW-0326">Glycosidase</keyword>
<dbReference type="SMART" id="SM00812">
    <property type="entry name" value="Alpha_L_fucos"/>
    <property type="match status" value="1"/>
</dbReference>
<keyword evidence="5" id="KW-0378">Hydrolase</keyword>
<dbReference type="Proteomes" id="UP001168883">
    <property type="component" value="Unassembled WGS sequence"/>
</dbReference>
<dbReference type="PIRSF" id="PIRSF001092">
    <property type="entry name" value="Alpha-L-fucosidase"/>
    <property type="match status" value="1"/>
</dbReference>
<reference evidence="8" key="1">
    <citation type="submission" date="2023-07" db="EMBL/GenBank/DDBJ databases">
        <authorList>
            <person name="Aktuganov G."/>
            <person name="Boyko T."/>
            <person name="Delegan Y."/>
            <person name="Galimzianova N."/>
            <person name="Gilvanova E."/>
            <person name="Korobov V."/>
            <person name="Kuzmina L."/>
            <person name="Melentiev A."/>
            <person name="Milman P."/>
            <person name="Ryabova A."/>
            <person name="Stupak E."/>
            <person name="Yasakov T."/>
            <person name="Zharikova N."/>
            <person name="Zhurenko E."/>
        </authorList>
    </citation>
    <scope>NUCLEOTIDE SEQUENCE</scope>
    <source>
        <strain evidence="8">IB-739</strain>
    </source>
</reference>
<dbReference type="PRINTS" id="PR00741">
    <property type="entry name" value="GLHYDRLASE29"/>
</dbReference>
<proteinExistence type="inferred from homology"/>
<dbReference type="EMBL" id="JAUMKJ010000010">
    <property type="protein sequence ID" value="MDO3677416.1"/>
    <property type="molecule type" value="Genomic_DNA"/>
</dbReference>
<comment type="caution">
    <text evidence="8">The sequence shown here is derived from an EMBL/GenBank/DDBJ whole genome shotgun (WGS) entry which is preliminary data.</text>
</comment>
<evidence type="ECO:0000256" key="3">
    <source>
        <dbReference type="ARBA" id="ARBA00012662"/>
    </source>
</evidence>
<dbReference type="RefSeq" id="WP_302878135.1">
    <property type="nucleotide sequence ID" value="NZ_JARLKN010000016.1"/>
</dbReference>
<dbReference type="InterPro" id="IPR017853">
    <property type="entry name" value="GH"/>
</dbReference>
<evidence type="ECO:0000313" key="9">
    <source>
        <dbReference type="Proteomes" id="UP001168883"/>
    </source>
</evidence>
<gene>
    <name evidence="8" type="ORF">Q3C12_10435</name>
</gene>
<evidence type="ECO:0000313" key="8">
    <source>
        <dbReference type="EMBL" id="MDO3677416.1"/>
    </source>
</evidence>
<sequence length="402" mass="45684">MSERLRWFNEARYGMFIHWGAYSVAARGEWVLNRERIPYDEYIRDYVEQFRAERYDPEAWARLASKAGMKYMVLTTRHHDGFALWDTQTTGFNAAAMGPKRDLVRPFAEAARKEGLKVGFYYSVADWSHPDYPGAYFRDWPSEWADEEARQRFVRFYRAQLEELMTGYGKIDLLWYDGCTPGPLEGVSVNERVKQLQPHILINHRNGGQGDFHCSEQAIKPAPAGTAWEACMTLNDNWGYHAGDRRYKTAAEVISMLTETAAKAGNLLLNVGPRADGTIPEPAVRILTEAGEWLEKNGEFLSASSRSPFSWNNSARLTTKGNKVYVHLFHNPGEPFCLAEIGNKVVAAYHLETKTPVPYERRGERLFLLRLPPVGSIAATVVLEVEGEPRPVTPQTSFWIPG</sequence>
<dbReference type="InterPro" id="IPR016286">
    <property type="entry name" value="FUC_metazoa-typ"/>
</dbReference>
<evidence type="ECO:0000256" key="5">
    <source>
        <dbReference type="ARBA" id="ARBA00022801"/>
    </source>
</evidence>
<dbReference type="PANTHER" id="PTHR10030">
    <property type="entry name" value="ALPHA-L-FUCOSIDASE"/>
    <property type="match status" value="1"/>
</dbReference>
<evidence type="ECO:0000256" key="2">
    <source>
        <dbReference type="ARBA" id="ARBA00007951"/>
    </source>
</evidence>
<dbReference type="InterPro" id="IPR000933">
    <property type="entry name" value="Glyco_hydro_29"/>
</dbReference>
<protein>
    <recommendedName>
        <fullName evidence="3">alpha-L-fucosidase</fullName>
        <ecNumber evidence="3">3.2.1.51</ecNumber>
    </recommendedName>
</protein>
<dbReference type="InterPro" id="IPR057739">
    <property type="entry name" value="Glyco_hydro_29_N"/>
</dbReference>
<evidence type="ECO:0000259" key="7">
    <source>
        <dbReference type="Pfam" id="PF01120"/>
    </source>
</evidence>
<accession>A0ABT8V7J2</accession>
<keyword evidence="4" id="KW-0732">Signal</keyword>
<dbReference type="EC" id="3.2.1.51" evidence="3"/>
<evidence type="ECO:0000256" key="6">
    <source>
        <dbReference type="ARBA" id="ARBA00023295"/>
    </source>
</evidence>